<protein>
    <submittedName>
        <fullName evidence="2">Uncharacterized protein</fullName>
    </submittedName>
</protein>
<evidence type="ECO:0000313" key="2">
    <source>
        <dbReference type="EMBL" id="KPV42300.1"/>
    </source>
</evidence>
<gene>
    <name evidence="2" type="ORF">AN477_18540</name>
</gene>
<keyword evidence="3" id="KW-1185">Reference proteome</keyword>
<evidence type="ECO:0000256" key="1">
    <source>
        <dbReference type="SAM" id="Phobius"/>
    </source>
</evidence>
<dbReference type="RefSeq" id="WP_054970665.1">
    <property type="nucleotide sequence ID" value="NZ_LJCO01000079.1"/>
</dbReference>
<keyword evidence="1" id="KW-0472">Membrane</keyword>
<keyword evidence="1" id="KW-0812">Transmembrane</keyword>
<comment type="caution">
    <text evidence="2">The sequence shown here is derived from an EMBL/GenBank/DDBJ whole genome shotgun (WGS) entry which is preliminary data.</text>
</comment>
<sequence length="113" mass="12414">MKKSMVITVSISAVVSVATILLNAFTHDSRWIFADIIVGFIFLLAAGIGLGPNAGDGGGSIFIRRTFQEMYQNQPGKIKKLNQKSIRTSIYCLCIGLPNFILPIIAAVTYHYY</sequence>
<feature type="transmembrane region" description="Helical" evidence="1">
    <location>
        <begin position="7"/>
        <end position="25"/>
    </location>
</feature>
<dbReference type="Proteomes" id="UP000050482">
    <property type="component" value="Unassembled WGS sequence"/>
</dbReference>
<accession>A0A0P9CRX7</accession>
<feature type="transmembrane region" description="Helical" evidence="1">
    <location>
        <begin position="31"/>
        <end position="55"/>
    </location>
</feature>
<reference evidence="2 3" key="1">
    <citation type="submission" date="2015-09" db="EMBL/GenBank/DDBJ databases">
        <title>Draft genome sequence of Alicyclobacillus ferrooxydans DSM 22381.</title>
        <authorList>
            <person name="Hemp J."/>
        </authorList>
    </citation>
    <scope>NUCLEOTIDE SEQUENCE [LARGE SCALE GENOMIC DNA]</scope>
    <source>
        <strain evidence="2 3">TC-34</strain>
    </source>
</reference>
<dbReference type="EMBL" id="LJCO01000079">
    <property type="protein sequence ID" value="KPV42300.1"/>
    <property type="molecule type" value="Genomic_DNA"/>
</dbReference>
<feature type="transmembrane region" description="Helical" evidence="1">
    <location>
        <begin position="90"/>
        <end position="112"/>
    </location>
</feature>
<name>A0A0P9CRX7_9BACL</name>
<evidence type="ECO:0000313" key="3">
    <source>
        <dbReference type="Proteomes" id="UP000050482"/>
    </source>
</evidence>
<proteinExistence type="predicted"/>
<dbReference type="PATRIC" id="fig|471514.4.peg.4629"/>
<keyword evidence="1" id="KW-1133">Transmembrane helix</keyword>
<dbReference type="AlphaFoldDB" id="A0A0P9CRX7"/>
<organism evidence="2 3">
    <name type="scientific">Alicyclobacillus ferrooxydans</name>
    <dbReference type="NCBI Taxonomy" id="471514"/>
    <lineage>
        <taxon>Bacteria</taxon>
        <taxon>Bacillati</taxon>
        <taxon>Bacillota</taxon>
        <taxon>Bacilli</taxon>
        <taxon>Bacillales</taxon>
        <taxon>Alicyclobacillaceae</taxon>
        <taxon>Alicyclobacillus</taxon>
    </lineage>
</organism>